<dbReference type="Proteomes" id="UP001301958">
    <property type="component" value="Unassembled WGS sequence"/>
</dbReference>
<evidence type="ECO:0000313" key="2">
    <source>
        <dbReference type="EMBL" id="KAK4221914.1"/>
    </source>
</evidence>
<dbReference type="AlphaFoldDB" id="A0AAN6YMC9"/>
<dbReference type="EMBL" id="MU865505">
    <property type="protein sequence ID" value="KAK4221914.1"/>
    <property type="molecule type" value="Genomic_DNA"/>
</dbReference>
<protein>
    <recommendedName>
        <fullName evidence="4">Secreted protein</fullName>
    </recommendedName>
</protein>
<accession>A0AAN6YMC9</accession>
<sequence length="226" mass="24514">MKSTSILSTIAVFLAGANGLATPVMSRRSGEVGSPIPEGFTVAELEWEVETTPGGSNVTLTGTVEQVHAKLLEINPNWDEEFAPIIAKRNAEAMAAEGITPKADGVLSKRDWTVCGDSGYGHDGAHTGAIETGVAYLRGLSGQASRGPGPRSCVQVSCSWSSAIWYCNNNSYTKYMPWVHIANAGQVLLDSCKYYTWPNWWVSGERHHDDGWFAIVAWNPDCNKYS</sequence>
<feature type="signal peptide" evidence="1">
    <location>
        <begin position="1"/>
        <end position="19"/>
    </location>
</feature>
<keyword evidence="3" id="KW-1185">Reference proteome</keyword>
<evidence type="ECO:0008006" key="4">
    <source>
        <dbReference type="Google" id="ProtNLM"/>
    </source>
</evidence>
<feature type="chain" id="PRO_5042893655" description="Secreted protein" evidence="1">
    <location>
        <begin position="20"/>
        <end position="226"/>
    </location>
</feature>
<evidence type="ECO:0000256" key="1">
    <source>
        <dbReference type="SAM" id="SignalP"/>
    </source>
</evidence>
<gene>
    <name evidence="2" type="ORF">QBC38DRAFT_460955</name>
</gene>
<keyword evidence="1" id="KW-0732">Signal</keyword>
<proteinExistence type="predicted"/>
<organism evidence="2 3">
    <name type="scientific">Podospora fimiseda</name>
    <dbReference type="NCBI Taxonomy" id="252190"/>
    <lineage>
        <taxon>Eukaryota</taxon>
        <taxon>Fungi</taxon>
        <taxon>Dikarya</taxon>
        <taxon>Ascomycota</taxon>
        <taxon>Pezizomycotina</taxon>
        <taxon>Sordariomycetes</taxon>
        <taxon>Sordariomycetidae</taxon>
        <taxon>Sordariales</taxon>
        <taxon>Podosporaceae</taxon>
        <taxon>Podospora</taxon>
    </lineage>
</organism>
<evidence type="ECO:0000313" key="3">
    <source>
        <dbReference type="Proteomes" id="UP001301958"/>
    </source>
</evidence>
<comment type="caution">
    <text evidence="2">The sequence shown here is derived from an EMBL/GenBank/DDBJ whole genome shotgun (WGS) entry which is preliminary data.</text>
</comment>
<dbReference type="PANTHER" id="PTHR35605:SF1">
    <property type="entry name" value="ECP2 EFFECTOR PROTEIN DOMAIN-CONTAINING PROTEIN-RELATED"/>
    <property type="match status" value="1"/>
</dbReference>
<dbReference type="PANTHER" id="PTHR35605">
    <property type="entry name" value="ECP2 EFFECTOR PROTEIN DOMAIN-CONTAINING PROTEIN-RELATED"/>
    <property type="match status" value="1"/>
</dbReference>
<reference evidence="2" key="1">
    <citation type="journal article" date="2023" name="Mol. Phylogenet. Evol.">
        <title>Genome-scale phylogeny and comparative genomics of the fungal order Sordariales.</title>
        <authorList>
            <person name="Hensen N."/>
            <person name="Bonometti L."/>
            <person name="Westerberg I."/>
            <person name="Brannstrom I.O."/>
            <person name="Guillou S."/>
            <person name="Cros-Aarteil S."/>
            <person name="Calhoun S."/>
            <person name="Haridas S."/>
            <person name="Kuo A."/>
            <person name="Mondo S."/>
            <person name="Pangilinan J."/>
            <person name="Riley R."/>
            <person name="LaButti K."/>
            <person name="Andreopoulos B."/>
            <person name="Lipzen A."/>
            <person name="Chen C."/>
            <person name="Yan M."/>
            <person name="Daum C."/>
            <person name="Ng V."/>
            <person name="Clum A."/>
            <person name="Steindorff A."/>
            <person name="Ohm R.A."/>
            <person name="Martin F."/>
            <person name="Silar P."/>
            <person name="Natvig D.O."/>
            <person name="Lalanne C."/>
            <person name="Gautier V."/>
            <person name="Ament-Velasquez S.L."/>
            <person name="Kruys A."/>
            <person name="Hutchinson M.I."/>
            <person name="Powell A.J."/>
            <person name="Barry K."/>
            <person name="Miller A.N."/>
            <person name="Grigoriev I.V."/>
            <person name="Debuchy R."/>
            <person name="Gladieux P."/>
            <person name="Hiltunen Thoren M."/>
            <person name="Johannesson H."/>
        </authorList>
    </citation>
    <scope>NUCLEOTIDE SEQUENCE</scope>
    <source>
        <strain evidence="2">CBS 990.96</strain>
    </source>
</reference>
<name>A0AAN6YMC9_9PEZI</name>
<reference evidence="2" key="2">
    <citation type="submission" date="2023-05" db="EMBL/GenBank/DDBJ databases">
        <authorList>
            <consortium name="Lawrence Berkeley National Laboratory"/>
            <person name="Steindorff A."/>
            <person name="Hensen N."/>
            <person name="Bonometti L."/>
            <person name="Westerberg I."/>
            <person name="Brannstrom I.O."/>
            <person name="Guillou S."/>
            <person name="Cros-Aarteil S."/>
            <person name="Calhoun S."/>
            <person name="Haridas S."/>
            <person name="Kuo A."/>
            <person name="Mondo S."/>
            <person name="Pangilinan J."/>
            <person name="Riley R."/>
            <person name="Labutti K."/>
            <person name="Andreopoulos B."/>
            <person name="Lipzen A."/>
            <person name="Chen C."/>
            <person name="Yanf M."/>
            <person name="Daum C."/>
            <person name="Ng V."/>
            <person name="Clum A."/>
            <person name="Ohm R."/>
            <person name="Martin F."/>
            <person name="Silar P."/>
            <person name="Natvig D."/>
            <person name="Lalanne C."/>
            <person name="Gautier V."/>
            <person name="Ament-Velasquez S.L."/>
            <person name="Kruys A."/>
            <person name="Hutchinson M.I."/>
            <person name="Powell A.J."/>
            <person name="Barry K."/>
            <person name="Miller A.N."/>
            <person name="Grigoriev I.V."/>
            <person name="Debuchy R."/>
            <person name="Gladieux P."/>
            <person name="Thoren M.H."/>
            <person name="Johannesson H."/>
        </authorList>
    </citation>
    <scope>NUCLEOTIDE SEQUENCE</scope>
    <source>
        <strain evidence="2">CBS 990.96</strain>
    </source>
</reference>